<organism evidence="1 2">
    <name type="scientific">Labilibaculum antarcticum</name>
    <dbReference type="NCBI Taxonomy" id="1717717"/>
    <lineage>
        <taxon>Bacteria</taxon>
        <taxon>Pseudomonadati</taxon>
        <taxon>Bacteroidota</taxon>
        <taxon>Bacteroidia</taxon>
        <taxon>Marinilabiliales</taxon>
        <taxon>Marinifilaceae</taxon>
        <taxon>Labilibaculum</taxon>
    </lineage>
</organism>
<dbReference type="InterPro" id="IPR012657">
    <property type="entry name" value="23S_rRNA-intervening_sequence"/>
</dbReference>
<dbReference type="EMBL" id="AP018042">
    <property type="protein sequence ID" value="BAX78617.1"/>
    <property type="molecule type" value="Genomic_DNA"/>
</dbReference>
<dbReference type="InterPro" id="IPR036583">
    <property type="entry name" value="23S_rRNA_IVS_sf"/>
</dbReference>
<evidence type="ECO:0000313" key="2">
    <source>
        <dbReference type="Proteomes" id="UP000218267"/>
    </source>
</evidence>
<dbReference type="RefSeq" id="WP_096427550.1">
    <property type="nucleotide sequence ID" value="NZ_AP018042.1"/>
</dbReference>
<reference evidence="1 2" key="1">
    <citation type="journal article" date="2018" name="Mar. Genomics">
        <title>Complete genome sequence of Marinifilaceae bacterium strain SPP2, isolated from the Antarctic marine sediment.</title>
        <authorList>
            <person name="Watanabe M."/>
            <person name="Kojima H."/>
            <person name="Fukui M."/>
        </authorList>
    </citation>
    <scope>NUCLEOTIDE SEQUENCE [LARGE SCALE GENOMIC DNA]</scope>
    <source>
        <strain evidence="1 2">SPP2</strain>
    </source>
</reference>
<sequence>MANIESFEDLKIWQDSRSLVALIYNLMQTNKDYGFKDQIQRASVSIMNNIAEGFERNSDAEFKRFLDIAKASCGEVRSMLYLAEDLKYTSKKEAEEFRTKCSYLSGGIANLMKYLKSQK</sequence>
<dbReference type="SUPFAM" id="SSF158446">
    <property type="entry name" value="IVS-encoded protein-like"/>
    <property type="match status" value="1"/>
</dbReference>
<keyword evidence="2" id="KW-1185">Reference proteome</keyword>
<dbReference type="KEGG" id="mbas:ALGA_0222"/>
<dbReference type="PANTHER" id="PTHR38471">
    <property type="entry name" value="FOUR HELIX BUNDLE PROTEIN"/>
    <property type="match status" value="1"/>
</dbReference>
<dbReference type="Proteomes" id="UP000218267">
    <property type="component" value="Chromosome"/>
</dbReference>
<dbReference type="AlphaFoldDB" id="A0A1Y1CE48"/>
<dbReference type="OrthoDB" id="9811959at2"/>
<dbReference type="NCBIfam" id="TIGR02436">
    <property type="entry name" value="four helix bundle protein"/>
    <property type="match status" value="1"/>
</dbReference>
<dbReference type="Pfam" id="PF05635">
    <property type="entry name" value="23S_rRNA_IVP"/>
    <property type="match status" value="1"/>
</dbReference>
<gene>
    <name evidence="1" type="ORF">ALGA_0222</name>
</gene>
<dbReference type="CDD" id="cd16377">
    <property type="entry name" value="23S_rRNA_IVP_like"/>
    <property type="match status" value="1"/>
</dbReference>
<accession>A0A1Y1CE48</accession>
<name>A0A1Y1CE48_9BACT</name>
<proteinExistence type="predicted"/>
<dbReference type="PANTHER" id="PTHR38471:SF2">
    <property type="entry name" value="FOUR HELIX BUNDLE PROTEIN"/>
    <property type="match status" value="1"/>
</dbReference>
<evidence type="ECO:0000313" key="1">
    <source>
        <dbReference type="EMBL" id="BAX78617.1"/>
    </source>
</evidence>
<reference evidence="2" key="2">
    <citation type="journal article" date="2020" name="Antonie Van Leeuwenhoek">
        <title>Labilibaculum antarcticum sp. nov., a novel facultative anaerobic, psychrotorelant bacterium isolated from marine sediment of Antarctica.</title>
        <authorList>
            <person name="Watanabe M."/>
            <person name="Kojima H."/>
            <person name="Fukui M."/>
        </authorList>
    </citation>
    <scope>NUCLEOTIDE SEQUENCE [LARGE SCALE GENOMIC DNA]</scope>
    <source>
        <strain evidence="2">SPP2</strain>
    </source>
</reference>
<protein>
    <submittedName>
        <fullName evidence="1">Four helix bundle protein</fullName>
    </submittedName>
</protein>
<dbReference type="Gene3D" id="1.20.1440.60">
    <property type="entry name" value="23S rRNA-intervening sequence"/>
    <property type="match status" value="1"/>
</dbReference>